<dbReference type="RefSeq" id="WP_382408935.1">
    <property type="nucleotide sequence ID" value="NZ_JBHSGU010000005.1"/>
</dbReference>
<gene>
    <name evidence="1" type="ORF">ACFO4O_12270</name>
</gene>
<organism evidence="1 2">
    <name type="scientific">Glaciecola siphonariae</name>
    <dbReference type="NCBI Taxonomy" id="521012"/>
    <lineage>
        <taxon>Bacteria</taxon>
        <taxon>Pseudomonadati</taxon>
        <taxon>Pseudomonadota</taxon>
        <taxon>Gammaproteobacteria</taxon>
        <taxon>Alteromonadales</taxon>
        <taxon>Alteromonadaceae</taxon>
        <taxon>Glaciecola</taxon>
    </lineage>
</organism>
<keyword evidence="2" id="KW-1185">Reference proteome</keyword>
<dbReference type="Proteomes" id="UP001595897">
    <property type="component" value="Unassembled WGS sequence"/>
</dbReference>
<evidence type="ECO:0000313" key="2">
    <source>
        <dbReference type="Proteomes" id="UP001595897"/>
    </source>
</evidence>
<comment type="caution">
    <text evidence="1">The sequence shown here is derived from an EMBL/GenBank/DDBJ whole genome shotgun (WGS) entry which is preliminary data.</text>
</comment>
<sequence>MRRLSHEASRYAFPEGCPPADIRRPALVMKVMKTVIKTATKTLSQSTEKVPK</sequence>
<accession>A0ABV9LXM4</accession>
<protein>
    <submittedName>
        <fullName evidence="1">Uncharacterized protein</fullName>
    </submittedName>
</protein>
<evidence type="ECO:0000313" key="1">
    <source>
        <dbReference type="EMBL" id="MFC4700939.1"/>
    </source>
</evidence>
<dbReference type="EMBL" id="JBHSGU010000005">
    <property type="protein sequence ID" value="MFC4700939.1"/>
    <property type="molecule type" value="Genomic_DNA"/>
</dbReference>
<reference evidence="2" key="1">
    <citation type="journal article" date="2019" name="Int. J. Syst. Evol. Microbiol.">
        <title>The Global Catalogue of Microorganisms (GCM) 10K type strain sequencing project: providing services to taxonomists for standard genome sequencing and annotation.</title>
        <authorList>
            <consortium name="The Broad Institute Genomics Platform"/>
            <consortium name="The Broad Institute Genome Sequencing Center for Infectious Disease"/>
            <person name="Wu L."/>
            <person name="Ma J."/>
        </authorList>
    </citation>
    <scope>NUCLEOTIDE SEQUENCE [LARGE SCALE GENOMIC DNA]</scope>
    <source>
        <strain evidence="2">KACC 12507</strain>
    </source>
</reference>
<proteinExistence type="predicted"/>
<name>A0ABV9LXM4_9ALTE</name>